<gene>
    <name evidence="1" type="ORF">CSV86_018310</name>
</gene>
<evidence type="ECO:0000313" key="2">
    <source>
        <dbReference type="Proteomes" id="UP000010448"/>
    </source>
</evidence>
<reference evidence="1 2" key="1">
    <citation type="journal article" date="2013" name="Genome Announc.">
        <title>Genome Sequence of Naphthalene-Degrading Soil Bacterium Pseudomonas putida CSV86.</title>
        <authorList>
            <person name="Phale P.S."/>
            <person name="Paliwal V."/>
            <person name="Raju S.C."/>
            <person name="Modak A."/>
            <person name="Purohit H.J."/>
        </authorList>
    </citation>
    <scope>NUCLEOTIDE SEQUENCE [LARGE SCALE GENOMIC DNA]</scope>
    <source>
        <strain evidence="1 2">CSV86</strain>
    </source>
</reference>
<dbReference type="eggNOG" id="ENOG5031R00">
    <property type="taxonomic scope" value="Bacteria"/>
</dbReference>
<dbReference type="AlphaFoldDB" id="L1M1J5"/>
<dbReference type="RefSeq" id="WP_009399108.1">
    <property type="nucleotide sequence ID" value="NZ_AMWJ02000002.1"/>
</dbReference>
<proteinExistence type="predicted"/>
<dbReference type="Proteomes" id="UP000010448">
    <property type="component" value="Unassembled WGS sequence"/>
</dbReference>
<dbReference type="EMBL" id="AMWJ02000002">
    <property type="protein sequence ID" value="NNJ17011.1"/>
    <property type="molecule type" value="Genomic_DNA"/>
</dbReference>
<evidence type="ECO:0000313" key="1">
    <source>
        <dbReference type="EMBL" id="NNJ17011.1"/>
    </source>
</evidence>
<keyword evidence="2" id="KW-1185">Reference proteome</keyword>
<comment type="caution">
    <text evidence="1">The sequence shown here is derived from an EMBL/GenBank/DDBJ whole genome shotgun (WGS) entry which is preliminary data.</text>
</comment>
<sequence length="106" mass="11805">MSIPSASTEAYLTLPVVLDNTAWMRTIYLENPARVAEMSQRLATVVQTAWQELKQQPLATALNFGVYTKQHTGSQRDWVELALRVVTPDNEPAYIHIKLQPAAAPA</sequence>
<dbReference type="OrthoDB" id="6886193at2"/>
<organism evidence="1 2">
    <name type="scientific">Pseudomonas bharatica CSV86</name>
    <dbReference type="NCBI Taxonomy" id="1005395"/>
    <lineage>
        <taxon>Bacteria</taxon>
        <taxon>Pseudomonadati</taxon>
        <taxon>Pseudomonadota</taxon>
        <taxon>Gammaproteobacteria</taxon>
        <taxon>Pseudomonadales</taxon>
        <taxon>Pseudomonadaceae</taxon>
        <taxon>Pseudomonas</taxon>
        <taxon>Pseudomonas bharatica</taxon>
    </lineage>
</organism>
<accession>L1M1J5</accession>
<protein>
    <submittedName>
        <fullName evidence="1">Uncharacterized protein</fullName>
    </submittedName>
</protein>
<name>L1M1J5_9PSED</name>